<keyword evidence="1" id="KW-0732">Signal</keyword>
<dbReference type="KEGG" id="psty:BFS30_19810"/>
<keyword evidence="3" id="KW-1185">Reference proteome</keyword>
<organism evidence="2 3">
    <name type="scientific">Pedobacter steynii</name>
    <dbReference type="NCBI Taxonomy" id="430522"/>
    <lineage>
        <taxon>Bacteria</taxon>
        <taxon>Pseudomonadati</taxon>
        <taxon>Bacteroidota</taxon>
        <taxon>Sphingobacteriia</taxon>
        <taxon>Sphingobacteriales</taxon>
        <taxon>Sphingobacteriaceae</taxon>
        <taxon>Pedobacter</taxon>
    </lineage>
</organism>
<proteinExistence type="predicted"/>
<sequence>MKKLLILLVAGFAFAGCSTMKPSGDKNMIELSGKIQKSGMTTYQYGSHTIQSGDKTYALKSTAVDLDTFADKDVVLKGTKVAGYPVENGPDLIDVKEVKIK</sequence>
<reference evidence="2 3" key="1">
    <citation type="submission" date="2016-08" db="EMBL/GenBank/DDBJ databases">
        <authorList>
            <person name="Seilhamer J.J."/>
        </authorList>
    </citation>
    <scope>NUCLEOTIDE SEQUENCE [LARGE SCALE GENOMIC DNA]</scope>
    <source>
        <strain evidence="2 3">DX4</strain>
    </source>
</reference>
<dbReference type="RefSeq" id="WP_069380878.1">
    <property type="nucleotide sequence ID" value="NZ_CP017141.1"/>
</dbReference>
<dbReference type="PROSITE" id="PS51257">
    <property type="entry name" value="PROKAR_LIPOPROTEIN"/>
    <property type="match status" value="1"/>
</dbReference>
<protein>
    <recommendedName>
        <fullName evidence="4">Lipoprotein</fullName>
    </recommendedName>
</protein>
<evidence type="ECO:0000313" key="2">
    <source>
        <dbReference type="EMBL" id="AOM79215.1"/>
    </source>
</evidence>
<feature type="signal peptide" evidence="1">
    <location>
        <begin position="1"/>
        <end position="15"/>
    </location>
</feature>
<dbReference type="Proteomes" id="UP000094313">
    <property type="component" value="Chromosome"/>
</dbReference>
<dbReference type="EMBL" id="CP017141">
    <property type="protein sequence ID" value="AOM79215.1"/>
    <property type="molecule type" value="Genomic_DNA"/>
</dbReference>
<feature type="chain" id="PRO_5013108324" description="Lipoprotein" evidence="1">
    <location>
        <begin position="16"/>
        <end position="101"/>
    </location>
</feature>
<gene>
    <name evidence="2" type="ORF">BFS30_19810</name>
</gene>
<evidence type="ECO:0000256" key="1">
    <source>
        <dbReference type="SAM" id="SignalP"/>
    </source>
</evidence>
<evidence type="ECO:0008006" key="4">
    <source>
        <dbReference type="Google" id="ProtNLM"/>
    </source>
</evidence>
<accession>A0A1D7QKL2</accession>
<evidence type="ECO:0000313" key="3">
    <source>
        <dbReference type="Proteomes" id="UP000094313"/>
    </source>
</evidence>
<dbReference type="AlphaFoldDB" id="A0A1D7QKL2"/>
<name>A0A1D7QKL2_9SPHI</name>
<dbReference type="OrthoDB" id="1447689at2"/>